<name>A0A7W3J7H7_9MICO</name>
<dbReference type="Proteomes" id="UP000540568">
    <property type="component" value="Unassembled WGS sequence"/>
</dbReference>
<dbReference type="EMBL" id="JACGWV010000001">
    <property type="protein sequence ID" value="MBA8807668.1"/>
    <property type="molecule type" value="Genomic_DNA"/>
</dbReference>
<keyword evidence="2" id="KW-1185">Reference proteome</keyword>
<evidence type="ECO:0000313" key="2">
    <source>
        <dbReference type="Proteomes" id="UP000540568"/>
    </source>
</evidence>
<proteinExistence type="predicted"/>
<reference evidence="1 2" key="1">
    <citation type="submission" date="2020-07" db="EMBL/GenBank/DDBJ databases">
        <title>Sequencing the genomes of 1000 actinobacteria strains.</title>
        <authorList>
            <person name="Klenk H.-P."/>
        </authorList>
    </citation>
    <scope>NUCLEOTIDE SEQUENCE [LARGE SCALE GENOMIC DNA]</scope>
    <source>
        <strain evidence="1 2">DSM 44121</strain>
    </source>
</reference>
<sequence length="94" mass="10076">MEAVHRVSHPSSQRIGDRALADGTDLDAPVWQHAAPVALDVHNGVVSGGRVLLTSHAESSKDVPTRRAGVVKRWSGRSNQVIVELFDFSPDAIA</sequence>
<accession>A0A7W3J7H7</accession>
<evidence type="ECO:0000313" key="1">
    <source>
        <dbReference type="EMBL" id="MBA8807668.1"/>
    </source>
</evidence>
<dbReference type="RefSeq" id="WP_182615204.1">
    <property type="nucleotide sequence ID" value="NZ_BAAATF010000007.1"/>
</dbReference>
<protein>
    <submittedName>
        <fullName evidence="1">Uncharacterized protein</fullName>
    </submittedName>
</protein>
<comment type="caution">
    <text evidence="1">The sequence shown here is derived from an EMBL/GenBank/DDBJ whole genome shotgun (WGS) entry which is preliminary data.</text>
</comment>
<organism evidence="1 2">
    <name type="scientific">Promicromonospora sukumoe</name>
    <dbReference type="NCBI Taxonomy" id="88382"/>
    <lineage>
        <taxon>Bacteria</taxon>
        <taxon>Bacillati</taxon>
        <taxon>Actinomycetota</taxon>
        <taxon>Actinomycetes</taxon>
        <taxon>Micrococcales</taxon>
        <taxon>Promicromonosporaceae</taxon>
        <taxon>Promicromonospora</taxon>
    </lineage>
</organism>
<gene>
    <name evidence="1" type="ORF">FHX71_001610</name>
</gene>
<dbReference type="AlphaFoldDB" id="A0A7W3J7H7"/>